<dbReference type="PANTHER" id="PTHR42736">
    <property type="entry name" value="PROTEIN-GLUTAMINE GAMMA-GLUTAMYLTRANSFERASE"/>
    <property type="match status" value="1"/>
</dbReference>
<evidence type="ECO:0000313" key="4">
    <source>
        <dbReference type="Proteomes" id="UP000237819"/>
    </source>
</evidence>
<dbReference type="PANTHER" id="PTHR42736:SF1">
    <property type="entry name" value="PROTEIN-GLUTAMINE GAMMA-GLUTAMYLTRANSFERASE"/>
    <property type="match status" value="1"/>
</dbReference>
<feature type="transmembrane region" description="Helical" evidence="1">
    <location>
        <begin position="106"/>
        <end position="124"/>
    </location>
</feature>
<feature type="domain" description="Transglutaminase-like" evidence="2">
    <location>
        <begin position="510"/>
        <end position="595"/>
    </location>
</feature>
<dbReference type="Pfam" id="PF11992">
    <property type="entry name" value="TgpA_N"/>
    <property type="match status" value="1"/>
</dbReference>
<keyword evidence="1" id="KW-0472">Membrane</keyword>
<evidence type="ECO:0000313" key="3">
    <source>
        <dbReference type="EMBL" id="PQO42276.1"/>
    </source>
</evidence>
<keyword evidence="1" id="KW-0812">Transmembrane</keyword>
<gene>
    <name evidence="3" type="ORF">C5Y93_28460</name>
</gene>
<organism evidence="3 4">
    <name type="scientific">Blastopirellula marina</name>
    <dbReference type="NCBI Taxonomy" id="124"/>
    <lineage>
        <taxon>Bacteria</taxon>
        <taxon>Pseudomonadati</taxon>
        <taxon>Planctomycetota</taxon>
        <taxon>Planctomycetia</taxon>
        <taxon>Pirellulales</taxon>
        <taxon>Pirellulaceae</taxon>
        <taxon>Blastopirellula</taxon>
    </lineage>
</organism>
<dbReference type="Gene3D" id="3.10.620.30">
    <property type="match status" value="1"/>
</dbReference>
<dbReference type="InterPro" id="IPR025403">
    <property type="entry name" value="TgpA-like_C"/>
</dbReference>
<comment type="caution">
    <text evidence="3">The sequence shown here is derived from an EMBL/GenBank/DDBJ whole genome shotgun (WGS) entry which is preliminary data.</text>
</comment>
<feature type="transmembrane region" description="Helical" evidence="1">
    <location>
        <begin position="218"/>
        <end position="236"/>
    </location>
</feature>
<dbReference type="EMBL" id="PUHZ01000025">
    <property type="protein sequence ID" value="PQO42276.1"/>
    <property type="molecule type" value="Genomic_DNA"/>
</dbReference>
<name>A0A2S8GCT8_9BACT</name>
<dbReference type="OrthoDB" id="9804872at2"/>
<evidence type="ECO:0000259" key="2">
    <source>
        <dbReference type="SMART" id="SM00460"/>
    </source>
</evidence>
<reference evidence="3 4" key="1">
    <citation type="submission" date="2018-02" db="EMBL/GenBank/DDBJ databases">
        <title>Comparative genomes isolates from brazilian mangrove.</title>
        <authorList>
            <person name="Araujo J.E."/>
            <person name="Taketani R.G."/>
            <person name="Silva M.C.P."/>
            <person name="Loureco M.V."/>
            <person name="Andreote F.D."/>
        </authorList>
    </citation>
    <scope>NUCLEOTIDE SEQUENCE [LARGE SCALE GENOMIC DNA]</scope>
    <source>
        <strain evidence="3 4">Nap-Phe MGV</strain>
    </source>
</reference>
<dbReference type="Pfam" id="PF13559">
    <property type="entry name" value="DUF4129"/>
    <property type="match status" value="1"/>
</dbReference>
<feature type="transmembrane region" description="Helical" evidence="1">
    <location>
        <begin position="83"/>
        <end position="99"/>
    </location>
</feature>
<protein>
    <recommendedName>
        <fullName evidence="2">Transglutaminase-like domain-containing protein</fullName>
    </recommendedName>
</protein>
<sequence length="823" mass="93267">MRVERLLQITVALLAALGSLLLAIGQGGHSTLPFMATMAAFLSVYLTDIKGWIMLNRNLANFAALVAVLFSFFDFWGADDAKLIAIAKLLIYLQVVLLFQPKTIRVYWHLAVLSLLQVVVAAALNMGVSFGLMLIPYSMTALTALCLFFVYREALRVDPELRAAHDAVENRPLFSFLASKEPERNLAGHSLTSSISLSGQLPANLASVFTSGKMFAQVLKMALFTLCATVVLFYSFPRFDDNSLGQLGGNFGTQTGFKDQISLNDMGQILQSDQFVMRVRLSEVGTGKVKDPDFEPYFRGTSLSTYFPNSKTWIVGNLQDYRIAEVKAPQGGQEYVLQTIATNQAMHFDRTNEGVLLFSMYPAYASGNTSPDIVDNQTLGVLSMSADDRAHVRQPESYELLVPWNPIGLRGRLTPCRHPISDRGFRRYVEQNLTHVPLDKDFANALFPGLRKVADELALDIPGNESETPTQVAIAQRMERYFTHDGNFTYSLHIQPHLTNKRLDPIEDFVVNHKTGHCEYFASALAIMLRTQRIPARVVVGYKGGEFNSVGMYHAVKQKHAHAWVECYLSPEHLPPSVKKEDFPNGAWFRLDPTPASRPSPNRQSSGTVLDTVLDWFDYLELWWRDNVVSMNSERQEKGIYKPLTDNLVKPFEGWMSRQAWMQFFRDTLASMGIHLSDEWFSGFASIFTMLVLLVLVVIFEVCRKIVRWAWPRLRKRFGNWLPTSSYRTGFYFKLEKMLAKAGWQRDKSDTPREFIEQVIADCRSRNVGSEMISPLSELIDVYYEIRFGGMTLAPQQQQTVGEYMEMVEEQTTALRPKRGFFR</sequence>
<dbReference type="Pfam" id="PF01841">
    <property type="entry name" value="Transglut_core"/>
    <property type="match status" value="1"/>
</dbReference>
<dbReference type="RefSeq" id="WP_105338857.1">
    <property type="nucleotide sequence ID" value="NZ_PUHZ01000025.1"/>
</dbReference>
<dbReference type="Proteomes" id="UP000237819">
    <property type="component" value="Unassembled WGS sequence"/>
</dbReference>
<accession>A0A2S8GCT8</accession>
<feature type="transmembrane region" description="Helical" evidence="1">
    <location>
        <begin position="59"/>
        <end position="77"/>
    </location>
</feature>
<dbReference type="InterPro" id="IPR038765">
    <property type="entry name" value="Papain-like_cys_pep_sf"/>
</dbReference>
<proteinExistence type="predicted"/>
<evidence type="ECO:0000256" key="1">
    <source>
        <dbReference type="SAM" id="Phobius"/>
    </source>
</evidence>
<dbReference type="SMART" id="SM00460">
    <property type="entry name" value="TGc"/>
    <property type="match status" value="1"/>
</dbReference>
<dbReference type="InterPro" id="IPR021878">
    <property type="entry name" value="TgpA_N"/>
</dbReference>
<feature type="transmembrane region" description="Helical" evidence="1">
    <location>
        <begin position="32"/>
        <end position="47"/>
    </location>
</feature>
<keyword evidence="1" id="KW-1133">Transmembrane helix</keyword>
<feature type="transmembrane region" description="Helical" evidence="1">
    <location>
        <begin position="130"/>
        <end position="151"/>
    </location>
</feature>
<dbReference type="AlphaFoldDB" id="A0A2S8GCT8"/>
<dbReference type="InterPro" id="IPR052901">
    <property type="entry name" value="Bact_TGase-like"/>
</dbReference>
<feature type="transmembrane region" description="Helical" evidence="1">
    <location>
        <begin position="680"/>
        <end position="703"/>
    </location>
</feature>
<dbReference type="InterPro" id="IPR002931">
    <property type="entry name" value="Transglutaminase-like"/>
</dbReference>
<dbReference type="SUPFAM" id="SSF54001">
    <property type="entry name" value="Cysteine proteinases"/>
    <property type="match status" value="1"/>
</dbReference>